<evidence type="ECO:0000256" key="5">
    <source>
        <dbReference type="ARBA" id="ARBA00022741"/>
    </source>
</evidence>
<sequence>MQKVYVSFDPCWRGLSITDVILYPMLPLGEKKKIAIMQHVTSGWNPGMTSRKYNEGLSFDLTFRDLSYAAGKGKEVKHILHGVSGSFKSGQLTAILGPSGAGKTSLMNILSGFKKSGMTGQVDVNGAKRKFKQFRKQSAYVTQHDHLLLNLTIDEYMTAAAHLKLGNNVTDKEKRSTIESIQKTLGLSNSKQTKVSCLSGGECKRLSIGLELIDNPAILFLDEPTSGLDSSSSMLCIALLRDIARSGRTVVTTIHQPSTRLLDQFDHLYIVAGGRCMYQGPVDSLIPYLQTMNLYCPSYHNPADFAIDVASGEYGNVLPKLIDGIENGRRIYQENSVTSPASPSLSHDTGFYEDDEMDPMLDVCSTKKKGKKKNKDEHHYGSPFYSQVAVLLGRTWRTIWREKILTTMRLILHVCISILVGLLYWQIGDDANAIHNNAGMLFFSLIFILYAAMMPTFLTFTLEREVLIREHLNQWYSLKAYFLAKTLADIPFQLVFPTIFMVPLYFMSNQPMCADRFFMLLTIMICMALVGQGIGLFFGAAFDIPMASYFAPISCIPFLLVSGFMIQVNAIPPYLRWIAHINFLHYSFEGSMLSIYGGDHPPLSCFEDYCHFRYPIKFLEQFNLTHSSYYLSVIGMVVSFIVIRVAGYFALRFKLRHVR</sequence>
<dbReference type="PROSITE" id="PS00211">
    <property type="entry name" value="ABC_TRANSPORTER_1"/>
    <property type="match status" value="1"/>
</dbReference>
<keyword evidence="4 9" id="KW-0812">Transmembrane</keyword>
<feature type="transmembrane region" description="Helical" evidence="9">
    <location>
        <begin position="518"/>
        <end position="542"/>
    </location>
</feature>
<dbReference type="PANTHER" id="PTHR48041:SF78">
    <property type="entry name" value="ABC TRANSPORTER EXPRESSED IN TRACHEA, ISOFORM A"/>
    <property type="match status" value="1"/>
</dbReference>
<keyword evidence="3" id="KW-0813">Transport</keyword>
<reference evidence="11 12" key="1">
    <citation type="journal article" date="2023" name="Nucleic Acids Res.">
        <title>The hologenome of Daphnia magna reveals possible DNA methylation and microbiome-mediated evolution of the host genome.</title>
        <authorList>
            <person name="Chaturvedi A."/>
            <person name="Li X."/>
            <person name="Dhandapani V."/>
            <person name="Marshall H."/>
            <person name="Kissane S."/>
            <person name="Cuenca-Cambronero M."/>
            <person name="Asole G."/>
            <person name="Calvet F."/>
            <person name="Ruiz-Romero M."/>
            <person name="Marangio P."/>
            <person name="Guigo R."/>
            <person name="Rago D."/>
            <person name="Mirbahai L."/>
            <person name="Eastwood N."/>
            <person name="Colbourne J.K."/>
            <person name="Zhou J."/>
            <person name="Mallon E."/>
            <person name="Orsini L."/>
        </authorList>
    </citation>
    <scope>NUCLEOTIDE SEQUENCE [LARGE SCALE GENOMIC DNA]</scope>
    <source>
        <strain evidence="11">LRV0_1</strain>
    </source>
</reference>
<comment type="subcellular location">
    <subcellularLocation>
        <location evidence="1">Membrane</location>
        <topology evidence="1">Multi-pass membrane protein</topology>
    </subcellularLocation>
</comment>
<accession>A0ABQ9Z6G9</accession>
<dbReference type="PROSITE" id="PS50893">
    <property type="entry name" value="ABC_TRANSPORTER_2"/>
    <property type="match status" value="1"/>
</dbReference>
<dbReference type="InterPro" id="IPR003439">
    <property type="entry name" value="ABC_transporter-like_ATP-bd"/>
</dbReference>
<keyword evidence="12" id="KW-1185">Reference proteome</keyword>
<dbReference type="Gene3D" id="3.40.50.300">
    <property type="entry name" value="P-loop containing nucleotide triphosphate hydrolases"/>
    <property type="match status" value="1"/>
</dbReference>
<gene>
    <name evidence="11" type="ORF">OUZ56_013631</name>
</gene>
<feature type="transmembrane region" description="Helical" evidence="9">
    <location>
        <begin position="482"/>
        <end position="506"/>
    </location>
</feature>
<dbReference type="PANTHER" id="PTHR48041">
    <property type="entry name" value="ABC TRANSPORTER G FAMILY MEMBER 28"/>
    <property type="match status" value="1"/>
</dbReference>
<feature type="transmembrane region" description="Helical" evidence="9">
    <location>
        <begin position="629"/>
        <end position="651"/>
    </location>
</feature>
<feature type="transmembrane region" description="Helical" evidence="9">
    <location>
        <begin position="439"/>
        <end position="462"/>
    </location>
</feature>
<evidence type="ECO:0000256" key="8">
    <source>
        <dbReference type="ARBA" id="ARBA00023136"/>
    </source>
</evidence>
<dbReference type="InterPro" id="IPR003593">
    <property type="entry name" value="AAA+_ATPase"/>
</dbReference>
<proteinExistence type="inferred from homology"/>
<dbReference type="Pfam" id="PF01061">
    <property type="entry name" value="ABC2_membrane"/>
    <property type="match status" value="1"/>
</dbReference>
<dbReference type="InterPro" id="IPR027417">
    <property type="entry name" value="P-loop_NTPase"/>
</dbReference>
<evidence type="ECO:0000256" key="3">
    <source>
        <dbReference type="ARBA" id="ARBA00022448"/>
    </source>
</evidence>
<protein>
    <recommendedName>
        <fullName evidence="10">ABC transporter domain-containing protein</fullName>
    </recommendedName>
</protein>
<evidence type="ECO:0000256" key="6">
    <source>
        <dbReference type="ARBA" id="ARBA00022840"/>
    </source>
</evidence>
<dbReference type="CDD" id="cd03213">
    <property type="entry name" value="ABCG_EPDR"/>
    <property type="match status" value="1"/>
</dbReference>
<evidence type="ECO:0000256" key="9">
    <source>
        <dbReference type="SAM" id="Phobius"/>
    </source>
</evidence>
<keyword evidence="7 9" id="KW-1133">Transmembrane helix</keyword>
<feature type="transmembrane region" description="Helical" evidence="9">
    <location>
        <begin position="410"/>
        <end position="427"/>
    </location>
</feature>
<evidence type="ECO:0000259" key="10">
    <source>
        <dbReference type="PROSITE" id="PS50893"/>
    </source>
</evidence>
<keyword evidence="6" id="KW-0067">ATP-binding</keyword>
<dbReference type="InterPro" id="IPR017871">
    <property type="entry name" value="ABC_transporter-like_CS"/>
</dbReference>
<dbReference type="InterPro" id="IPR013525">
    <property type="entry name" value="ABC2_TM"/>
</dbReference>
<keyword evidence="5" id="KW-0547">Nucleotide-binding</keyword>
<dbReference type="InterPro" id="IPR043926">
    <property type="entry name" value="ABCG_dom"/>
</dbReference>
<dbReference type="Proteomes" id="UP001234178">
    <property type="component" value="Unassembled WGS sequence"/>
</dbReference>
<comment type="caution">
    <text evidence="11">The sequence shown here is derived from an EMBL/GenBank/DDBJ whole genome shotgun (WGS) entry which is preliminary data.</text>
</comment>
<evidence type="ECO:0000313" key="12">
    <source>
        <dbReference type="Proteomes" id="UP001234178"/>
    </source>
</evidence>
<organism evidence="11 12">
    <name type="scientific">Daphnia magna</name>
    <dbReference type="NCBI Taxonomy" id="35525"/>
    <lineage>
        <taxon>Eukaryota</taxon>
        <taxon>Metazoa</taxon>
        <taxon>Ecdysozoa</taxon>
        <taxon>Arthropoda</taxon>
        <taxon>Crustacea</taxon>
        <taxon>Branchiopoda</taxon>
        <taxon>Diplostraca</taxon>
        <taxon>Cladocera</taxon>
        <taxon>Anomopoda</taxon>
        <taxon>Daphniidae</taxon>
        <taxon>Daphnia</taxon>
    </lineage>
</organism>
<comment type="similarity">
    <text evidence="2">Belongs to the ABC transporter superfamily. ABCG family. Eye pigment precursor importer (TC 3.A.1.204) subfamily.</text>
</comment>
<dbReference type="EMBL" id="JAOYFB010000002">
    <property type="protein sequence ID" value="KAK4008492.1"/>
    <property type="molecule type" value="Genomic_DNA"/>
</dbReference>
<feature type="domain" description="ABC transporter" evidence="10">
    <location>
        <begin position="61"/>
        <end position="298"/>
    </location>
</feature>
<evidence type="ECO:0000256" key="1">
    <source>
        <dbReference type="ARBA" id="ARBA00004141"/>
    </source>
</evidence>
<name>A0ABQ9Z6G9_9CRUS</name>
<dbReference type="Pfam" id="PF19055">
    <property type="entry name" value="ABC2_membrane_7"/>
    <property type="match status" value="1"/>
</dbReference>
<dbReference type="Pfam" id="PF00005">
    <property type="entry name" value="ABC_tran"/>
    <property type="match status" value="1"/>
</dbReference>
<evidence type="ECO:0000313" key="11">
    <source>
        <dbReference type="EMBL" id="KAK4008492.1"/>
    </source>
</evidence>
<evidence type="ECO:0000256" key="4">
    <source>
        <dbReference type="ARBA" id="ARBA00022692"/>
    </source>
</evidence>
<keyword evidence="8 9" id="KW-0472">Membrane</keyword>
<evidence type="ECO:0000256" key="2">
    <source>
        <dbReference type="ARBA" id="ARBA00005814"/>
    </source>
</evidence>
<dbReference type="SUPFAM" id="SSF52540">
    <property type="entry name" value="P-loop containing nucleoside triphosphate hydrolases"/>
    <property type="match status" value="1"/>
</dbReference>
<evidence type="ECO:0000256" key="7">
    <source>
        <dbReference type="ARBA" id="ARBA00022989"/>
    </source>
</evidence>
<feature type="transmembrane region" description="Helical" evidence="9">
    <location>
        <begin position="549"/>
        <end position="568"/>
    </location>
</feature>
<dbReference type="InterPro" id="IPR050352">
    <property type="entry name" value="ABCG_transporters"/>
</dbReference>
<dbReference type="SMART" id="SM00382">
    <property type="entry name" value="AAA"/>
    <property type="match status" value="1"/>
</dbReference>